<evidence type="ECO:0000313" key="6">
    <source>
        <dbReference type="EMBL" id="EXY76856.1"/>
    </source>
</evidence>
<proteinExistence type="inferred from homology"/>
<comment type="caution">
    <text evidence="6">The sequence shown here is derived from an EMBL/GenBank/DDBJ whole genome shotgun (WGS) entry which is preliminary data.</text>
</comment>
<evidence type="ECO:0000256" key="2">
    <source>
        <dbReference type="ARBA" id="ARBA00006161"/>
    </source>
</evidence>
<dbReference type="Gene3D" id="1.10.520.30">
    <property type="entry name" value="AF1862-like domain"/>
    <property type="match status" value="1"/>
</dbReference>
<dbReference type="Pfam" id="PF09701">
    <property type="entry name" value="Cas_Cmr5"/>
    <property type="match status" value="1"/>
</dbReference>
<dbReference type="GO" id="GO:0051607">
    <property type="term" value="P:defense response to virus"/>
    <property type="evidence" value="ECO:0007669"/>
    <property type="project" value="UniProtKB-KW"/>
</dbReference>
<dbReference type="Proteomes" id="UP000020529">
    <property type="component" value="Unassembled WGS sequence"/>
</dbReference>
<protein>
    <recommendedName>
        <fullName evidence="5">CRISPR type III-B/RAMP module-associated protein Cmr5</fullName>
    </recommendedName>
</protein>
<evidence type="ECO:0000256" key="1">
    <source>
        <dbReference type="ARBA" id="ARBA00004496"/>
    </source>
</evidence>
<dbReference type="EMBL" id="JGCY01000083">
    <property type="protein sequence ID" value="EXY76856.1"/>
    <property type="molecule type" value="Genomic_DNA"/>
</dbReference>
<evidence type="ECO:0000256" key="5">
    <source>
        <dbReference type="ARBA" id="ARBA00030001"/>
    </source>
</evidence>
<dbReference type="SUPFAM" id="SSF158568">
    <property type="entry name" value="AF1862-like"/>
    <property type="match status" value="1"/>
</dbReference>
<name>A0A015U0Z4_BACFG</name>
<sequence length="136" mass="15258">MKISKKQIEYAIEALRANNIITNDNQYPKVFKGYISSFGAAVIQSGLIPAIIFFENEDNDANADRHKIIGVLKDIINAMRQQYTVTDATILVSSQIPANYSMAQYIIEHGNTDQLLKEITEAAVAMKLALRMYKSE</sequence>
<keyword evidence="4" id="KW-0051">Antiviral defense</keyword>
<dbReference type="GO" id="GO:0005737">
    <property type="term" value="C:cytoplasm"/>
    <property type="evidence" value="ECO:0007669"/>
    <property type="project" value="UniProtKB-SubCell"/>
</dbReference>
<evidence type="ECO:0000313" key="7">
    <source>
        <dbReference type="Proteomes" id="UP000020529"/>
    </source>
</evidence>
<dbReference type="InterPro" id="IPR010160">
    <property type="entry name" value="CRISPR-assoc_prot_Cmr5"/>
</dbReference>
<dbReference type="AlphaFoldDB" id="A0A015U0Z4"/>
<accession>A0A015U0Z4</accession>
<dbReference type="PATRIC" id="fig|1339315.3.peg.223"/>
<dbReference type="InterPro" id="IPR023101">
    <property type="entry name" value="AF1862-like_dom_sf"/>
</dbReference>
<gene>
    <name evidence="6" type="ORF">M124_4244</name>
</gene>
<evidence type="ECO:0000256" key="3">
    <source>
        <dbReference type="ARBA" id="ARBA00022490"/>
    </source>
</evidence>
<comment type="subcellular location">
    <subcellularLocation>
        <location evidence="1">Cytoplasm</location>
    </subcellularLocation>
</comment>
<evidence type="ECO:0000256" key="4">
    <source>
        <dbReference type="ARBA" id="ARBA00023118"/>
    </source>
</evidence>
<keyword evidence="3" id="KW-0963">Cytoplasm</keyword>
<reference evidence="6 7" key="1">
    <citation type="submission" date="2014-02" db="EMBL/GenBank/DDBJ databases">
        <authorList>
            <person name="Sears C."/>
            <person name="Carroll K."/>
            <person name="Sack B.R."/>
            <person name="Qadri F."/>
            <person name="Myers L.L."/>
            <person name="Chung G.-T."/>
            <person name="Escheverria P."/>
            <person name="Fraser C.M."/>
            <person name="Sadzewicz L."/>
            <person name="Shefchek K.A."/>
            <person name="Tallon L."/>
            <person name="Das S.P."/>
            <person name="Daugherty S."/>
            <person name="Mongodin E.F."/>
        </authorList>
    </citation>
    <scope>NUCLEOTIDE SEQUENCE [LARGE SCALE GENOMIC DNA]</scope>
    <source>
        <strain evidence="7">3988T(B)14</strain>
    </source>
</reference>
<dbReference type="RefSeq" id="WP_005787785.1">
    <property type="nucleotide sequence ID" value="NZ_JGCY01000083.1"/>
</dbReference>
<organism evidence="6 7">
    <name type="scientific">Bacteroides fragilis str. 3988T(B)14</name>
    <dbReference type="NCBI Taxonomy" id="1339315"/>
    <lineage>
        <taxon>Bacteria</taxon>
        <taxon>Pseudomonadati</taxon>
        <taxon>Bacteroidota</taxon>
        <taxon>Bacteroidia</taxon>
        <taxon>Bacteroidales</taxon>
        <taxon>Bacteroidaceae</taxon>
        <taxon>Bacteroides</taxon>
    </lineage>
</organism>
<comment type="similarity">
    <text evidence="2">Belongs to the CRISPR system Cmr5 family.</text>
</comment>